<name>A0A228IB08_9BURK</name>
<dbReference type="OrthoDB" id="9033325at2"/>
<dbReference type="Gene3D" id="3.30.1150.10">
    <property type="match status" value="1"/>
</dbReference>
<reference evidence="8" key="1">
    <citation type="submission" date="2017-06" db="EMBL/GenBank/DDBJ databases">
        <authorList>
            <person name="LiPuma J."/>
            <person name="Spilker T."/>
        </authorList>
    </citation>
    <scope>NUCLEOTIDE SEQUENCE [LARGE SCALE GENOMIC DNA]</scope>
    <source>
        <strain evidence="8">AU17325</strain>
    </source>
</reference>
<comment type="caution">
    <text evidence="7">The sequence shown here is derived from an EMBL/GenBank/DDBJ whole genome shotgun (WGS) entry which is preliminary data.</text>
</comment>
<sequence length="118" mass="12399">MLNRSLLAISAAAFAALSGVARADASYLYASEVTRCTRIESRDVPYPASARHAGQSGEVTVGGVVLPDGTVSDVTLLESSGHAELDAAVTAAFMRIHCTADEGARPIRMKEKITFSLM</sequence>
<comment type="subcellular location">
    <subcellularLocation>
        <location evidence="1">Membrane</location>
        <topology evidence="1">Single-pass membrane protein</topology>
    </subcellularLocation>
</comment>
<keyword evidence="2" id="KW-0812">Transmembrane</keyword>
<dbReference type="Proteomes" id="UP000214600">
    <property type="component" value="Unassembled WGS sequence"/>
</dbReference>
<evidence type="ECO:0000256" key="3">
    <source>
        <dbReference type="ARBA" id="ARBA00022989"/>
    </source>
</evidence>
<organism evidence="7 8">
    <name type="scientific">Burkholderia aenigmatica</name>
    <dbReference type="NCBI Taxonomy" id="2015348"/>
    <lineage>
        <taxon>Bacteria</taxon>
        <taxon>Pseudomonadati</taxon>
        <taxon>Pseudomonadota</taxon>
        <taxon>Betaproteobacteria</taxon>
        <taxon>Burkholderiales</taxon>
        <taxon>Burkholderiaceae</taxon>
        <taxon>Burkholderia</taxon>
        <taxon>Burkholderia cepacia complex</taxon>
    </lineage>
</organism>
<dbReference type="NCBIfam" id="TIGR01352">
    <property type="entry name" value="tonB_Cterm"/>
    <property type="match status" value="1"/>
</dbReference>
<keyword evidence="3" id="KW-1133">Transmembrane helix</keyword>
<evidence type="ECO:0000256" key="1">
    <source>
        <dbReference type="ARBA" id="ARBA00004167"/>
    </source>
</evidence>
<evidence type="ECO:0000259" key="6">
    <source>
        <dbReference type="PROSITE" id="PS52015"/>
    </source>
</evidence>
<dbReference type="InterPro" id="IPR006260">
    <property type="entry name" value="TonB/TolA_C"/>
</dbReference>
<dbReference type="EMBL" id="NKFA01000010">
    <property type="protein sequence ID" value="OXI39600.1"/>
    <property type="molecule type" value="Genomic_DNA"/>
</dbReference>
<evidence type="ECO:0000313" key="8">
    <source>
        <dbReference type="Proteomes" id="UP000214600"/>
    </source>
</evidence>
<accession>A0A228IB08</accession>
<keyword evidence="4" id="KW-0472">Membrane</keyword>
<dbReference type="RefSeq" id="WP_089452793.1">
    <property type="nucleotide sequence ID" value="NZ_NKFA01000010.1"/>
</dbReference>
<feature type="chain" id="PRO_5012081984" description="TonB C-terminal domain-containing protein" evidence="5">
    <location>
        <begin position="24"/>
        <end position="118"/>
    </location>
</feature>
<dbReference type="Pfam" id="PF03544">
    <property type="entry name" value="TonB_C"/>
    <property type="match status" value="1"/>
</dbReference>
<evidence type="ECO:0000256" key="5">
    <source>
        <dbReference type="SAM" id="SignalP"/>
    </source>
</evidence>
<dbReference type="SUPFAM" id="SSF74653">
    <property type="entry name" value="TolA/TonB C-terminal domain"/>
    <property type="match status" value="1"/>
</dbReference>
<dbReference type="AlphaFoldDB" id="A0A228IB08"/>
<protein>
    <recommendedName>
        <fullName evidence="6">TonB C-terminal domain-containing protein</fullName>
    </recommendedName>
</protein>
<feature type="signal peptide" evidence="5">
    <location>
        <begin position="1"/>
        <end position="23"/>
    </location>
</feature>
<dbReference type="InterPro" id="IPR037682">
    <property type="entry name" value="TonB_C"/>
</dbReference>
<dbReference type="PROSITE" id="PS52015">
    <property type="entry name" value="TONB_CTD"/>
    <property type="match status" value="1"/>
</dbReference>
<gene>
    <name evidence="7" type="ORF">CFB84_27325</name>
</gene>
<feature type="domain" description="TonB C-terminal" evidence="6">
    <location>
        <begin position="31"/>
        <end position="118"/>
    </location>
</feature>
<reference evidence="7 8" key="2">
    <citation type="submission" date="2017-08" db="EMBL/GenBank/DDBJ databases">
        <title>WGS of novel Burkholderia cepaca complex species.</title>
        <authorList>
            <person name="Lipuma J."/>
            <person name="Spilker T."/>
        </authorList>
    </citation>
    <scope>NUCLEOTIDE SEQUENCE [LARGE SCALE GENOMIC DNA]</scope>
    <source>
        <strain evidence="7 8">AU17325</strain>
    </source>
</reference>
<proteinExistence type="predicted"/>
<evidence type="ECO:0000256" key="2">
    <source>
        <dbReference type="ARBA" id="ARBA00022692"/>
    </source>
</evidence>
<dbReference type="GO" id="GO:0016020">
    <property type="term" value="C:membrane"/>
    <property type="evidence" value="ECO:0007669"/>
    <property type="project" value="UniProtKB-SubCell"/>
</dbReference>
<keyword evidence="5" id="KW-0732">Signal</keyword>
<dbReference type="GO" id="GO:0055085">
    <property type="term" value="P:transmembrane transport"/>
    <property type="evidence" value="ECO:0007669"/>
    <property type="project" value="InterPro"/>
</dbReference>
<evidence type="ECO:0000313" key="7">
    <source>
        <dbReference type="EMBL" id="OXI39600.1"/>
    </source>
</evidence>
<evidence type="ECO:0000256" key="4">
    <source>
        <dbReference type="ARBA" id="ARBA00023136"/>
    </source>
</evidence>